<dbReference type="RefSeq" id="WP_104196096.1">
    <property type="nucleotide sequence ID" value="NZ_SOGT01000005.1"/>
</dbReference>
<dbReference type="Proteomes" id="UP000298424">
    <property type="component" value="Unassembled WGS sequence"/>
</dbReference>
<feature type="region of interest" description="Disordered" evidence="3">
    <location>
        <begin position="207"/>
        <end position="236"/>
    </location>
</feature>
<dbReference type="GO" id="GO:0000976">
    <property type="term" value="F:transcription cis-regulatory region binding"/>
    <property type="evidence" value="ECO:0007669"/>
    <property type="project" value="TreeGrafter"/>
</dbReference>
<sequence length="236" mass="26271">MKVETAKRVGDEAVWRKYSDNTLPPLLQAALDSFVEHGYHGTTIRTVAARAKLSVPGLYHHYASKQALLVAIVQFAMQDLLVRSEDAVAEAGSSVEEQFRLLIECLALFHAHRSELAFIAASEIRSLEGESRLAHITSRDKQQQMVDDIINQGMREGIFDAEHPKDTSRAIVTMCTGIAQWYRRDGELSPEELAVRYANIARMTLGVGSGSRRQSPPTAPIPVRTDERGRPDRDGF</sequence>
<evidence type="ECO:0000313" key="6">
    <source>
        <dbReference type="Proteomes" id="UP000298424"/>
    </source>
</evidence>
<feature type="domain" description="HTH tetR-type" evidence="4">
    <location>
        <begin position="20"/>
        <end position="80"/>
    </location>
</feature>
<name>A0A4R8ZHV9_9MICO</name>
<feature type="DNA-binding region" description="H-T-H motif" evidence="2">
    <location>
        <begin position="43"/>
        <end position="62"/>
    </location>
</feature>
<dbReference type="SUPFAM" id="SSF48498">
    <property type="entry name" value="Tetracyclin repressor-like, C-terminal domain"/>
    <property type="match status" value="1"/>
</dbReference>
<evidence type="ECO:0000256" key="1">
    <source>
        <dbReference type="ARBA" id="ARBA00023125"/>
    </source>
</evidence>
<dbReference type="InterPro" id="IPR036271">
    <property type="entry name" value="Tet_transcr_reg_TetR-rel_C_sf"/>
</dbReference>
<dbReference type="InterPro" id="IPR041490">
    <property type="entry name" value="KstR2_TetR_C"/>
</dbReference>
<dbReference type="InterPro" id="IPR009057">
    <property type="entry name" value="Homeodomain-like_sf"/>
</dbReference>
<gene>
    <name evidence="5" type="ORF">E3T27_04215</name>
</gene>
<dbReference type="Gene3D" id="1.10.357.10">
    <property type="entry name" value="Tetracycline Repressor, domain 2"/>
    <property type="match status" value="1"/>
</dbReference>
<dbReference type="PROSITE" id="PS50977">
    <property type="entry name" value="HTH_TETR_2"/>
    <property type="match status" value="1"/>
</dbReference>
<dbReference type="InterPro" id="IPR001647">
    <property type="entry name" value="HTH_TetR"/>
</dbReference>
<dbReference type="PANTHER" id="PTHR30055:SF237">
    <property type="entry name" value="TRANSCRIPTIONAL REPRESSOR MCE3R"/>
    <property type="match status" value="1"/>
</dbReference>
<comment type="caution">
    <text evidence="5">The sequence shown here is derived from an EMBL/GenBank/DDBJ whole genome shotgun (WGS) entry which is preliminary data.</text>
</comment>
<evidence type="ECO:0000313" key="5">
    <source>
        <dbReference type="EMBL" id="TFD27681.1"/>
    </source>
</evidence>
<dbReference type="EMBL" id="SOGT01000005">
    <property type="protein sequence ID" value="TFD27681.1"/>
    <property type="molecule type" value="Genomic_DNA"/>
</dbReference>
<protein>
    <submittedName>
        <fullName evidence="5">TetR/AcrR family transcriptional regulator</fullName>
    </submittedName>
</protein>
<evidence type="ECO:0000259" key="4">
    <source>
        <dbReference type="PROSITE" id="PS50977"/>
    </source>
</evidence>
<dbReference type="OrthoDB" id="3190535at2"/>
<reference evidence="5 6" key="1">
    <citation type="submission" date="2019-03" db="EMBL/GenBank/DDBJ databases">
        <title>Genomics of glacier-inhabiting Cryobacterium strains.</title>
        <authorList>
            <person name="Liu Q."/>
            <person name="Xin Y.-H."/>
        </authorList>
    </citation>
    <scope>NUCLEOTIDE SEQUENCE [LARGE SCALE GENOMIC DNA]</scope>
    <source>
        <strain evidence="5 6">TMT1-1</strain>
    </source>
</reference>
<dbReference type="PANTHER" id="PTHR30055">
    <property type="entry name" value="HTH-TYPE TRANSCRIPTIONAL REGULATOR RUTR"/>
    <property type="match status" value="1"/>
</dbReference>
<evidence type="ECO:0000256" key="3">
    <source>
        <dbReference type="SAM" id="MobiDB-lite"/>
    </source>
</evidence>
<accession>A0A4R8ZHV9</accession>
<organism evidence="5 6">
    <name type="scientific">Cryobacterium lyxosi</name>
    <dbReference type="NCBI Taxonomy" id="1259228"/>
    <lineage>
        <taxon>Bacteria</taxon>
        <taxon>Bacillati</taxon>
        <taxon>Actinomycetota</taxon>
        <taxon>Actinomycetes</taxon>
        <taxon>Micrococcales</taxon>
        <taxon>Microbacteriaceae</taxon>
        <taxon>Cryobacterium</taxon>
    </lineage>
</organism>
<dbReference type="Pfam" id="PF00440">
    <property type="entry name" value="TetR_N"/>
    <property type="match status" value="1"/>
</dbReference>
<dbReference type="SUPFAM" id="SSF46689">
    <property type="entry name" value="Homeodomain-like"/>
    <property type="match status" value="1"/>
</dbReference>
<dbReference type="InterPro" id="IPR050109">
    <property type="entry name" value="HTH-type_TetR-like_transc_reg"/>
</dbReference>
<evidence type="ECO:0000256" key="2">
    <source>
        <dbReference type="PROSITE-ProRule" id="PRU00335"/>
    </source>
</evidence>
<keyword evidence="1 2" id="KW-0238">DNA-binding</keyword>
<dbReference type="PRINTS" id="PR00455">
    <property type="entry name" value="HTHTETR"/>
</dbReference>
<proteinExistence type="predicted"/>
<keyword evidence="6" id="KW-1185">Reference proteome</keyword>
<dbReference type="Pfam" id="PF17932">
    <property type="entry name" value="TetR_C_24"/>
    <property type="match status" value="1"/>
</dbReference>
<dbReference type="GO" id="GO:0003700">
    <property type="term" value="F:DNA-binding transcription factor activity"/>
    <property type="evidence" value="ECO:0007669"/>
    <property type="project" value="TreeGrafter"/>
</dbReference>
<feature type="compositionally biased region" description="Basic and acidic residues" evidence="3">
    <location>
        <begin position="224"/>
        <end position="236"/>
    </location>
</feature>
<dbReference type="AlphaFoldDB" id="A0A4R8ZHV9"/>